<keyword evidence="1" id="KW-0732">Signal</keyword>
<sequence length="210" mass="24368">MKKRIILLLSFILIISSCIPAFGDEEKDWTYYAFDGTQSEWAEPELQEALTNHLVYEEIMSNYNQNITREEFCTLSVLLYEKFTRNEAKIDLDPFVDTDNPYVLKAYNLGIVNGISDTEFAPAKSITRQEICVMIYRTLKASDFDTSVEMSEDFPFNDTHLIADWAINKVKYCYQNDIIHGTSYKILDPLSNTTREQAVILINRTYVSFE</sequence>
<evidence type="ECO:0000313" key="3">
    <source>
        <dbReference type="EMBL" id="SHI99487.1"/>
    </source>
</evidence>
<organism evidence="3 4">
    <name type="scientific">Dethiosulfatibacter aminovorans DSM 17477</name>
    <dbReference type="NCBI Taxonomy" id="1121476"/>
    <lineage>
        <taxon>Bacteria</taxon>
        <taxon>Bacillati</taxon>
        <taxon>Bacillota</taxon>
        <taxon>Tissierellia</taxon>
        <taxon>Dethiosulfatibacter</taxon>
    </lineage>
</organism>
<evidence type="ECO:0000256" key="1">
    <source>
        <dbReference type="SAM" id="SignalP"/>
    </source>
</evidence>
<gene>
    <name evidence="3" type="ORF">SAMN02745751_01486</name>
</gene>
<dbReference type="PROSITE" id="PS51257">
    <property type="entry name" value="PROKAR_LIPOPROTEIN"/>
    <property type="match status" value="1"/>
</dbReference>
<dbReference type="STRING" id="1121476.SAMN02745751_01486"/>
<dbReference type="OrthoDB" id="9808890at2"/>
<protein>
    <submittedName>
        <fullName evidence="3">S-layer homology domain-containing protein</fullName>
    </submittedName>
</protein>
<keyword evidence="4" id="KW-1185">Reference proteome</keyword>
<feature type="domain" description="SLH" evidence="2">
    <location>
        <begin position="153"/>
        <end position="210"/>
    </location>
</feature>
<dbReference type="Proteomes" id="UP000184052">
    <property type="component" value="Unassembled WGS sequence"/>
</dbReference>
<proteinExistence type="predicted"/>
<evidence type="ECO:0000259" key="2">
    <source>
        <dbReference type="PROSITE" id="PS51272"/>
    </source>
</evidence>
<feature type="chain" id="PRO_5013246181" evidence="1">
    <location>
        <begin position="24"/>
        <end position="210"/>
    </location>
</feature>
<accession>A0A1M6FP73</accession>
<dbReference type="EMBL" id="FQZL01000009">
    <property type="protein sequence ID" value="SHI99487.1"/>
    <property type="molecule type" value="Genomic_DNA"/>
</dbReference>
<dbReference type="AlphaFoldDB" id="A0A1M6FP73"/>
<dbReference type="PROSITE" id="PS51272">
    <property type="entry name" value="SLH"/>
    <property type="match status" value="2"/>
</dbReference>
<name>A0A1M6FP73_9FIRM</name>
<feature type="signal peptide" evidence="1">
    <location>
        <begin position="1"/>
        <end position="23"/>
    </location>
</feature>
<evidence type="ECO:0000313" key="4">
    <source>
        <dbReference type="Proteomes" id="UP000184052"/>
    </source>
</evidence>
<reference evidence="3 4" key="1">
    <citation type="submission" date="2016-11" db="EMBL/GenBank/DDBJ databases">
        <authorList>
            <person name="Jaros S."/>
            <person name="Januszkiewicz K."/>
            <person name="Wedrychowicz H."/>
        </authorList>
    </citation>
    <scope>NUCLEOTIDE SEQUENCE [LARGE SCALE GENOMIC DNA]</scope>
    <source>
        <strain evidence="3 4">DSM 17477</strain>
    </source>
</reference>
<feature type="domain" description="SLH" evidence="2">
    <location>
        <begin position="86"/>
        <end position="149"/>
    </location>
</feature>
<dbReference type="Pfam" id="PF00395">
    <property type="entry name" value="SLH"/>
    <property type="match status" value="2"/>
</dbReference>
<dbReference type="InterPro" id="IPR001119">
    <property type="entry name" value="SLH_dom"/>
</dbReference>
<dbReference type="RefSeq" id="WP_073048956.1">
    <property type="nucleotide sequence ID" value="NZ_FQZL01000009.1"/>
</dbReference>